<dbReference type="Proteomes" id="UP000178490">
    <property type="component" value="Unassembled WGS sequence"/>
</dbReference>
<gene>
    <name evidence="13" type="ORF">A2537_02675</name>
</gene>
<keyword evidence="5 11" id="KW-0812">Transmembrane</keyword>
<feature type="domain" description="PDZ" evidence="12">
    <location>
        <begin position="130"/>
        <end position="213"/>
    </location>
</feature>
<dbReference type="NCBIfam" id="TIGR00054">
    <property type="entry name" value="RIP metalloprotease RseP"/>
    <property type="match status" value="1"/>
</dbReference>
<evidence type="ECO:0000256" key="1">
    <source>
        <dbReference type="ARBA" id="ARBA00001947"/>
    </source>
</evidence>
<dbReference type="SMART" id="SM00228">
    <property type="entry name" value="PDZ"/>
    <property type="match status" value="1"/>
</dbReference>
<feature type="transmembrane region" description="Helical" evidence="11">
    <location>
        <begin position="113"/>
        <end position="137"/>
    </location>
</feature>
<dbReference type="GO" id="GO:0046872">
    <property type="term" value="F:metal ion binding"/>
    <property type="evidence" value="ECO:0007669"/>
    <property type="project" value="UniProtKB-KW"/>
</dbReference>
<protein>
    <recommendedName>
        <fullName evidence="11">Zinc metalloprotease</fullName>
        <ecNumber evidence="11">3.4.24.-</ecNumber>
    </recommendedName>
</protein>
<evidence type="ECO:0000256" key="10">
    <source>
        <dbReference type="ARBA" id="ARBA00023136"/>
    </source>
</evidence>
<comment type="subcellular location">
    <subcellularLocation>
        <location evidence="2">Membrane</location>
        <topology evidence="2">Multi-pass membrane protein</topology>
    </subcellularLocation>
</comment>
<comment type="similarity">
    <text evidence="3 11">Belongs to the peptidase M50B family.</text>
</comment>
<keyword evidence="9 11" id="KW-0482">Metalloprotease</keyword>
<evidence type="ECO:0000256" key="4">
    <source>
        <dbReference type="ARBA" id="ARBA00022670"/>
    </source>
</evidence>
<comment type="caution">
    <text evidence="13">The sequence shown here is derived from an EMBL/GenBank/DDBJ whole genome shotgun (WGS) entry which is preliminary data.</text>
</comment>
<dbReference type="Pfam" id="PF17820">
    <property type="entry name" value="PDZ_6"/>
    <property type="match status" value="1"/>
</dbReference>
<evidence type="ECO:0000256" key="7">
    <source>
        <dbReference type="ARBA" id="ARBA00022833"/>
    </source>
</evidence>
<proteinExistence type="inferred from homology"/>
<dbReference type="EMBL" id="MFRC01000010">
    <property type="protein sequence ID" value="OGH90055.1"/>
    <property type="molecule type" value="Genomic_DNA"/>
</dbReference>
<dbReference type="Gene3D" id="2.30.42.10">
    <property type="match status" value="1"/>
</dbReference>
<sequence>MASLIFFILVLAVLVISHEFGHFIAAKKTGMKVHEFGFGFPPRLFGLQFKKNDAKKWRLVKGNRDLNESDEEYGTVYSLNWLPLGGFVKIKGENGEGKEDPESFAAKKPWQKAVVLSAGVIMNVILAMVLLIGGYMIGLPQTIDSISDVSKIKDRRIEILQTIPGKPAEAAGIKAGDVILQVGTLQNPRLKELQDYVDQHKNEEILVKVQREKEFFDKKIKPAVYADTGRGGLGVAIAEIGTVRYPFFSAIWEGVKSTFWYLKEIFVAFYLLIKGAFSGNGVSEAVSGPVGVAVMTGRVARMGIIYLIQFMAMLSLNLAVFNILPIPALDGGRLLFVLISKLRRKEVSQKLEGMFHMVGFALLMLLVIVVTVRDINNFKGAIGAFFSRLF</sequence>
<organism evidence="13 14">
    <name type="scientific">Candidatus Magasanikbacteria bacterium RIFOXYD2_FULL_36_9</name>
    <dbReference type="NCBI Taxonomy" id="1798707"/>
    <lineage>
        <taxon>Bacteria</taxon>
        <taxon>Candidatus Magasanikiibacteriota</taxon>
    </lineage>
</organism>
<feature type="transmembrane region" description="Helical" evidence="11">
    <location>
        <begin position="304"/>
        <end position="324"/>
    </location>
</feature>
<dbReference type="SUPFAM" id="SSF50156">
    <property type="entry name" value="PDZ domain-like"/>
    <property type="match status" value="1"/>
</dbReference>
<evidence type="ECO:0000256" key="5">
    <source>
        <dbReference type="ARBA" id="ARBA00022692"/>
    </source>
</evidence>
<evidence type="ECO:0000256" key="8">
    <source>
        <dbReference type="ARBA" id="ARBA00022989"/>
    </source>
</evidence>
<reference evidence="13 14" key="1">
    <citation type="journal article" date="2016" name="Nat. Commun.">
        <title>Thousands of microbial genomes shed light on interconnected biogeochemical processes in an aquifer system.</title>
        <authorList>
            <person name="Anantharaman K."/>
            <person name="Brown C.T."/>
            <person name="Hug L.A."/>
            <person name="Sharon I."/>
            <person name="Castelle C.J."/>
            <person name="Probst A.J."/>
            <person name="Thomas B.C."/>
            <person name="Singh A."/>
            <person name="Wilkins M.J."/>
            <person name="Karaoz U."/>
            <person name="Brodie E.L."/>
            <person name="Williams K.H."/>
            <person name="Hubbard S.S."/>
            <person name="Banfield J.F."/>
        </authorList>
    </citation>
    <scope>NUCLEOTIDE SEQUENCE [LARGE SCALE GENOMIC DNA]</scope>
</reference>
<evidence type="ECO:0000256" key="2">
    <source>
        <dbReference type="ARBA" id="ARBA00004141"/>
    </source>
</evidence>
<keyword evidence="11" id="KW-0479">Metal-binding</keyword>
<evidence type="ECO:0000313" key="14">
    <source>
        <dbReference type="Proteomes" id="UP000178490"/>
    </source>
</evidence>
<dbReference type="EC" id="3.4.24.-" evidence="11"/>
<evidence type="ECO:0000259" key="12">
    <source>
        <dbReference type="SMART" id="SM00228"/>
    </source>
</evidence>
<dbReference type="InterPro" id="IPR008915">
    <property type="entry name" value="Peptidase_M50"/>
</dbReference>
<comment type="cofactor">
    <cofactor evidence="1 11">
        <name>Zn(2+)</name>
        <dbReference type="ChEBI" id="CHEBI:29105"/>
    </cofactor>
</comment>
<dbReference type="Pfam" id="PF02163">
    <property type="entry name" value="Peptidase_M50"/>
    <property type="match status" value="2"/>
</dbReference>
<dbReference type="InterPro" id="IPR004387">
    <property type="entry name" value="Pept_M50_Zn"/>
</dbReference>
<dbReference type="PANTHER" id="PTHR42837">
    <property type="entry name" value="REGULATOR OF SIGMA-E PROTEASE RSEP"/>
    <property type="match status" value="1"/>
</dbReference>
<evidence type="ECO:0000256" key="9">
    <source>
        <dbReference type="ARBA" id="ARBA00023049"/>
    </source>
</evidence>
<name>A0A1F6P1L7_9BACT</name>
<dbReference type="InterPro" id="IPR036034">
    <property type="entry name" value="PDZ_sf"/>
</dbReference>
<keyword evidence="8 11" id="KW-1133">Transmembrane helix</keyword>
<keyword evidence="10 11" id="KW-0472">Membrane</keyword>
<evidence type="ECO:0000256" key="11">
    <source>
        <dbReference type="RuleBase" id="RU362031"/>
    </source>
</evidence>
<accession>A0A1F6P1L7</accession>
<keyword evidence="4 13" id="KW-0645">Protease</keyword>
<keyword evidence="6 11" id="KW-0378">Hydrolase</keyword>
<dbReference type="CDD" id="cd06163">
    <property type="entry name" value="S2P-M50_PDZ_RseP-like"/>
    <property type="match status" value="1"/>
</dbReference>
<evidence type="ECO:0000256" key="3">
    <source>
        <dbReference type="ARBA" id="ARBA00007931"/>
    </source>
</evidence>
<keyword evidence="7 11" id="KW-0862">Zinc</keyword>
<evidence type="ECO:0000256" key="6">
    <source>
        <dbReference type="ARBA" id="ARBA00022801"/>
    </source>
</evidence>
<dbReference type="InterPro" id="IPR041489">
    <property type="entry name" value="PDZ_6"/>
</dbReference>
<feature type="transmembrane region" description="Helical" evidence="11">
    <location>
        <begin position="353"/>
        <end position="372"/>
    </location>
</feature>
<dbReference type="GO" id="GO:0004222">
    <property type="term" value="F:metalloendopeptidase activity"/>
    <property type="evidence" value="ECO:0007669"/>
    <property type="project" value="InterPro"/>
</dbReference>
<dbReference type="AlphaFoldDB" id="A0A1F6P1L7"/>
<dbReference type="GO" id="GO:0006508">
    <property type="term" value="P:proteolysis"/>
    <property type="evidence" value="ECO:0007669"/>
    <property type="project" value="UniProtKB-KW"/>
</dbReference>
<dbReference type="InterPro" id="IPR001478">
    <property type="entry name" value="PDZ"/>
</dbReference>
<evidence type="ECO:0000313" key="13">
    <source>
        <dbReference type="EMBL" id="OGH90055.1"/>
    </source>
</evidence>
<dbReference type="PANTHER" id="PTHR42837:SF2">
    <property type="entry name" value="MEMBRANE METALLOPROTEASE ARASP2, CHLOROPLASTIC-RELATED"/>
    <property type="match status" value="1"/>
</dbReference>
<dbReference type="GO" id="GO:0016020">
    <property type="term" value="C:membrane"/>
    <property type="evidence" value="ECO:0007669"/>
    <property type="project" value="UniProtKB-SubCell"/>
</dbReference>